<dbReference type="InterPro" id="IPR036087">
    <property type="entry name" value="Nict_dMeBzImd_PRibTrfase_sf"/>
</dbReference>
<organism evidence="10 11">
    <name type="scientific">Nitratireductor arenosus</name>
    <dbReference type="NCBI Taxonomy" id="2682096"/>
    <lineage>
        <taxon>Bacteria</taxon>
        <taxon>Pseudomonadati</taxon>
        <taxon>Pseudomonadota</taxon>
        <taxon>Alphaproteobacteria</taxon>
        <taxon>Hyphomicrobiales</taxon>
        <taxon>Phyllobacteriaceae</taxon>
        <taxon>Nitratireductor</taxon>
    </lineage>
</organism>
<gene>
    <name evidence="10" type="ORF">GN330_10945</name>
</gene>
<dbReference type="Gene3D" id="3.40.50.10210">
    <property type="match status" value="1"/>
</dbReference>
<dbReference type="Gene3D" id="1.10.1610.10">
    <property type="match status" value="1"/>
</dbReference>
<dbReference type="EMBL" id="WPHG01000002">
    <property type="protein sequence ID" value="MVA97760.1"/>
    <property type="molecule type" value="Genomic_DNA"/>
</dbReference>
<evidence type="ECO:0000256" key="2">
    <source>
        <dbReference type="ARBA" id="ARBA00007110"/>
    </source>
</evidence>
<evidence type="ECO:0000256" key="8">
    <source>
        <dbReference type="ARBA" id="ARBA00030686"/>
    </source>
</evidence>
<dbReference type="PANTHER" id="PTHR43463:SF1">
    <property type="entry name" value="NICOTINATE-NUCLEOTIDE--DIMETHYLBENZIMIDAZOLE PHOSPHORIBOSYLTRANSFERASE"/>
    <property type="match status" value="1"/>
</dbReference>
<name>A0A844QIG0_9HYPH</name>
<reference evidence="10 11" key="1">
    <citation type="submission" date="2019-12" db="EMBL/GenBank/DDBJ databases">
        <title>Nitratireductor arenosus sp. nov., Isolated from sea sand, Jeju island, South Korea.</title>
        <authorList>
            <person name="Kim W."/>
        </authorList>
    </citation>
    <scope>NUCLEOTIDE SEQUENCE [LARGE SCALE GENOMIC DNA]</scope>
    <source>
        <strain evidence="10 11">CAU 1489</strain>
    </source>
</reference>
<evidence type="ECO:0000256" key="4">
    <source>
        <dbReference type="ARBA" id="ARBA00015486"/>
    </source>
</evidence>
<comment type="similarity">
    <text evidence="2">Belongs to the CobT family.</text>
</comment>
<dbReference type="GO" id="GO:0009236">
    <property type="term" value="P:cobalamin biosynthetic process"/>
    <property type="evidence" value="ECO:0007669"/>
    <property type="project" value="UniProtKB-KW"/>
</dbReference>
<protein>
    <recommendedName>
        <fullName evidence="4">Nicotinate-nucleotide--dimethylbenzimidazole phosphoribosyltransferase</fullName>
        <ecNumber evidence="3">2.4.2.21</ecNumber>
    </recommendedName>
    <alternativeName>
        <fullName evidence="8">N(1)-alpha-phosphoribosyltransferase</fullName>
    </alternativeName>
</protein>
<evidence type="ECO:0000256" key="5">
    <source>
        <dbReference type="ARBA" id="ARBA00022573"/>
    </source>
</evidence>
<keyword evidence="5" id="KW-0169">Cobalamin biosynthesis</keyword>
<dbReference type="EC" id="2.4.2.21" evidence="3"/>
<evidence type="ECO:0000256" key="9">
    <source>
        <dbReference type="ARBA" id="ARBA00047340"/>
    </source>
</evidence>
<evidence type="ECO:0000313" key="10">
    <source>
        <dbReference type="EMBL" id="MVA97760.1"/>
    </source>
</evidence>
<evidence type="ECO:0000256" key="1">
    <source>
        <dbReference type="ARBA" id="ARBA00005049"/>
    </source>
</evidence>
<dbReference type="GO" id="GO:0008939">
    <property type="term" value="F:nicotinate-nucleotide-dimethylbenzimidazole phosphoribosyltransferase activity"/>
    <property type="evidence" value="ECO:0007669"/>
    <property type="project" value="UniProtKB-EC"/>
</dbReference>
<dbReference type="InterPro" id="IPR003200">
    <property type="entry name" value="Nict_dMeBzImd_PRibTrfase"/>
</dbReference>
<accession>A0A844QIG0</accession>
<evidence type="ECO:0000256" key="3">
    <source>
        <dbReference type="ARBA" id="ARBA00011991"/>
    </source>
</evidence>
<evidence type="ECO:0000256" key="6">
    <source>
        <dbReference type="ARBA" id="ARBA00022676"/>
    </source>
</evidence>
<keyword evidence="6 10" id="KW-0328">Glycosyltransferase</keyword>
<proteinExistence type="inferred from homology"/>
<comment type="caution">
    <text evidence="10">The sequence shown here is derived from an EMBL/GenBank/DDBJ whole genome shotgun (WGS) entry which is preliminary data.</text>
</comment>
<dbReference type="Pfam" id="PF02277">
    <property type="entry name" value="DBI_PRT"/>
    <property type="match status" value="1"/>
</dbReference>
<comment type="pathway">
    <text evidence="1">Nucleoside biosynthesis; alpha-ribazole biosynthesis; alpha-ribazole from 5,6-dimethylbenzimidazole: step 1/2.</text>
</comment>
<evidence type="ECO:0000313" key="11">
    <source>
        <dbReference type="Proteomes" id="UP000463224"/>
    </source>
</evidence>
<comment type="catalytic activity">
    <reaction evidence="9">
        <text>5,6-dimethylbenzimidazole + nicotinate beta-D-ribonucleotide = alpha-ribazole 5'-phosphate + nicotinate + H(+)</text>
        <dbReference type="Rhea" id="RHEA:11196"/>
        <dbReference type="ChEBI" id="CHEBI:15378"/>
        <dbReference type="ChEBI" id="CHEBI:15890"/>
        <dbReference type="ChEBI" id="CHEBI:32544"/>
        <dbReference type="ChEBI" id="CHEBI:57502"/>
        <dbReference type="ChEBI" id="CHEBI:57918"/>
        <dbReference type="EC" id="2.4.2.21"/>
    </reaction>
</comment>
<dbReference type="Proteomes" id="UP000463224">
    <property type="component" value="Unassembled WGS sequence"/>
</dbReference>
<keyword evidence="7 10" id="KW-0808">Transferase</keyword>
<keyword evidence="11" id="KW-1185">Reference proteome</keyword>
<dbReference type="UniPathway" id="UPA00061">
    <property type="reaction ID" value="UER00516"/>
</dbReference>
<sequence length="332" mass="33560">MTTGLPFDDFRNLLRGLPRADEAPADAARVRLDELKPADGLGMLAETAIWLARASQRMPPVVTRPQLALFAGTHGVARHGVSARAPSWTAAMVEHCAAGGAAVNQACLAGDIALKVFDLALDLPTGDITVEAAFDEHGCAATMAFGMEAASADTSLLALGDFSVGGPVAAACVLAALLGGTGRDWATAATEAGEGRLDRADAAIDAALACHAGHLRDPLEVLRRLGGREIAAIAGAIVSARVQNIPVILDGLAALAAAAVLHALNAEAVTHCRLAASAPDGPPADVSERIALRPVLAAQDIPGGGIAGTLAVGMVRTATLCLSGMRPMPAPV</sequence>
<dbReference type="AlphaFoldDB" id="A0A844QIG0"/>
<dbReference type="PANTHER" id="PTHR43463">
    <property type="entry name" value="NICOTINATE-NUCLEOTIDE--DIMETHYLBENZIMIDAZOLE PHOSPHORIBOSYLTRANSFERASE"/>
    <property type="match status" value="1"/>
</dbReference>
<dbReference type="InterPro" id="IPR023195">
    <property type="entry name" value="Nict_dMeBzImd_PRibTrfase_N"/>
</dbReference>
<dbReference type="RefSeq" id="WP_156712682.1">
    <property type="nucleotide sequence ID" value="NZ_WPHG01000002.1"/>
</dbReference>
<evidence type="ECO:0000256" key="7">
    <source>
        <dbReference type="ARBA" id="ARBA00022679"/>
    </source>
</evidence>
<dbReference type="SUPFAM" id="SSF52733">
    <property type="entry name" value="Nicotinate mononucleotide:5,6-dimethylbenzimidazole phosphoribosyltransferase (CobT)"/>
    <property type="match status" value="1"/>
</dbReference>